<dbReference type="FunFam" id="1.20.1080.10:FF:000011">
    <property type="entry name" value="Formate family transporter"/>
    <property type="match status" value="1"/>
</dbReference>
<dbReference type="Pfam" id="PF01226">
    <property type="entry name" value="Form_Nir_trans"/>
    <property type="match status" value="1"/>
</dbReference>
<dbReference type="AlphaFoldDB" id="A0A2P6C7X7"/>
<evidence type="ECO:0000256" key="3">
    <source>
        <dbReference type="ARBA" id="ARBA00022692"/>
    </source>
</evidence>
<comment type="similarity">
    <text evidence="6">Belongs to the FNT transporter (TC 1.A.16) family.</text>
</comment>
<dbReference type="RefSeq" id="WP_105049946.1">
    <property type="nucleotide sequence ID" value="NZ_CP150661.1"/>
</dbReference>
<protein>
    <submittedName>
        <fullName evidence="8">Formate transporter</fullName>
    </submittedName>
</protein>
<feature type="transmembrane region" description="Helical" evidence="7">
    <location>
        <begin position="155"/>
        <end position="175"/>
    </location>
</feature>
<dbReference type="PANTHER" id="PTHR30520:SF6">
    <property type="entry name" value="FORMATE_NITRATE FAMILY TRANSPORTER (EUROFUNG)"/>
    <property type="match status" value="1"/>
</dbReference>
<dbReference type="GO" id="GO:0005886">
    <property type="term" value="C:plasma membrane"/>
    <property type="evidence" value="ECO:0007669"/>
    <property type="project" value="TreeGrafter"/>
</dbReference>
<gene>
    <name evidence="8" type="ORF">BTO14_13310</name>
</gene>
<dbReference type="InterPro" id="IPR023271">
    <property type="entry name" value="Aquaporin-like"/>
</dbReference>
<keyword evidence="4 7" id="KW-1133">Transmembrane helix</keyword>
<feature type="transmembrane region" description="Helical" evidence="7">
    <location>
        <begin position="27"/>
        <end position="48"/>
    </location>
</feature>
<dbReference type="InterPro" id="IPR000292">
    <property type="entry name" value="For/NO2_transpt"/>
</dbReference>
<evidence type="ECO:0000256" key="5">
    <source>
        <dbReference type="ARBA" id="ARBA00023136"/>
    </source>
</evidence>
<evidence type="ECO:0000256" key="6">
    <source>
        <dbReference type="ARBA" id="ARBA00049660"/>
    </source>
</evidence>
<dbReference type="PROSITE" id="PS01006">
    <property type="entry name" value="FORMATE_NITRITE_TP_2"/>
    <property type="match status" value="1"/>
</dbReference>
<evidence type="ECO:0000256" key="4">
    <source>
        <dbReference type="ARBA" id="ARBA00022989"/>
    </source>
</evidence>
<dbReference type="PROSITE" id="PS01005">
    <property type="entry name" value="FORMATE_NITRITE_TP_1"/>
    <property type="match status" value="1"/>
</dbReference>
<comment type="subcellular location">
    <subcellularLocation>
        <location evidence="1">Membrane</location>
        <topology evidence="1">Multi-pass membrane protein</topology>
    </subcellularLocation>
</comment>
<dbReference type="Proteomes" id="UP000247345">
    <property type="component" value="Unassembled WGS sequence"/>
</dbReference>
<dbReference type="OrthoDB" id="9786493at2"/>
<dbReference type="InterPro" id="IPR024002">
    <property type="entry name" value="For/NO2_transpt_CS"/>
</dbReference>
<keyword evidence="9" id="KW-1185">Reference proteome</keyword>
<evidence type="ECO:0000256" key="7">
    <source>
        <dbReference type="SAM" id="Phobius"/>
    </source>
</evidence>
<dbReference type="EMBL" id="MSCK01000002">
    <property type="protein sequence ID" value="PQJ69012.1"/>
    <property type="molecule type" value="Genomic_DNA"/>
</dbReference>
<keyword evidence="5 7" id="KW-0472">Membrane</keyword>
<keyword evidence="3 7" id="KW-0812">Transmembrane</keyword>
<feature type="transmembrane region" description="Helical" evidence="7">
    <location>
        <begin position="187"/>
        <end position="212"/>
    </location>
</feature>
<dbReference type="NCBIfam" id="TIGR00790">
    <property type="entry name" value="fnt"/>
    <property type="match status" value="1"/>
</dbReference>
<keyword evidence="2" id="KW-0813">Transport</keyword>
<dbReference type="Gene3D" id="1.20.1080.10">
    <property type="entry name" value="Glycerol uptake facilitator protein"/>
    <property type="match status" value="1"/>
</dbReference>
<accession>A0A2P6C7X7</accession>
<feature type="transmembrane region" description="Helical" evidence="7">
    <location>
        <begin position="112"/>
        <end position="135"/>
    </location>
</feature>
<evidence type="ECO:0000313" key="8">
    <source>
        <dbReference type="EMBL" id="PQJ69012.1"/>
    </source>
</evidence>
<dbReference type="PANTHER" id="PTHR30520">
    <property type="entry name" value="FORMATE TRANSPORTER-RELATED"/>
    <property type="match status" value="1"/>
</dbReference>
<feature type="transmembrane region" description="Helical" evidence="7">
    <location>
        <begin position="68"/>
        <end position="91"/>
    </location>
</feature>
<feature type="transmembrane region" description="Helical" evidence="7">
    <location>
        <begin position="232"/>
        <end position="254"/>
    </location>
</feature>
<sequence length="264" mass="28714">MNNPKQVINLVSQLALKKGKYKIKKTFILAILAGAYVAFGGLLAIIVAGGAPRLAANNPGLVKFLFGATFPIGLILVVVVGAELFTGNNAYFIPNLIRKKQPISDMFKNWGLVYTGNFVGALFIAYVITYLTHIVHTAPYIDSVYSIAEGKTSHTFLVTFIKGIGANWLVCLAIWQGMAAKDTTGKMFAIWLPVMAFVAIGFEHSIANMFFIPLAIFEGADITWTTFIFKNLIPATLGNIVGGALFVGLPYGYLFGKYKTEINI</sequence>
<proteinExistence type="inferred from homology"/>
<name>A0A2P6C7X7_9FLAO</name>
<evidence type="ECO:0000256" key="1">
    <source>
        <dbReference type="ARBA" id="ARBA00004141"/>
    </source>
</evidence>
<evidence type="ECO:0000313" key="9">
    <source>
        <dbReference type="Proteomes" id="UP000247345"/>
    </source>
</evidence>
<reference evidence="8 9" key="1">
    <citation type="submission" date="2016-12" db="EMBL/GenBank/DDBJ databases">
        <title>Trade-off between light-utilization and light-protection in marine flavobacteria.</title>
        <authorList>
            <person name="Kumagai Y."/>
            <person name="Yoshizawa S."/>
            <person name="Kogure K."/>
            <person name="Iwasaki W."/>
        </authorList>
    </citation>
    <scope>NUCLEOTIDE SEQUENCE [LARGE SCALE GENOMIC DNA]</scope>
    <source>
        <strain evidence="8 9">KCTC 12100</strain>
    </source>
</reference>
<organism evidence="8 9">
    <name type="scientific">Polaribacter butkevichii</name>
    <dbReference type="NCBI Taxonomy" id="218490"/>
    <lineage>
        <taxon>Bacteria</taxon>
        <taxon>Pseudomonadati</taxon>
        <taxon>Bacteroidota</taxon>
        <taxon>Flavobacteriia</taxon>
        <taxon>Flavobacteriales</taxon>
        <taxon>Flavobacteriaceae</taxon>
    </lineage>
</organism>
<evidence type="ECO:0000256" key="2">
    <source>
        <dbReference type="ARBA" id="ARBA00022448"/>
    </source>
</evidence>
<comment type="caution">
    <text evidence="8">The sequence shown here is derived from an EMBL/GenBank/DDBJ whole genome shotgun (WGS) entry which is preliminary data.</text>
</comment>
<dbReference type="GO" id="GO:0015499">
    <property type="term" value="F:formate transmembrane transporter activity"/>
    <property type="evidence" value="ECO:0007669"/>
    <property type="project" value="TreeGrafter"/>
</dbReference>